<protein>
    <submittedName>
        <fullName evidence="1">N-acetylmuramic acid 6-phosphate etherase</fullName>
    </submittedName>
</protein>
<name>A0A426V2Y8_9ACTN</name>
<sequence>MPQFFIEAPAGIAPDAKRRLMREVTDAIDEAYHMRPEIQVWLREYSGDAVSYDGELYGDEPMRIVGFLEAPELASTDASRKLTSAVNEAIGTAYQGIANTDETLILMNRYPLHAAGFQGRLQSDDPEAVEAIAQLNA</sequence>
<dbReference type="InterPro" id="IPR014347">
    <property type="entry name" value="Tautomerase/MIF_sf"/>
</dbReference>
<reference evidence="1 2" key="1">
    <citation type="submission" date="2018-12" db="EMBL/GenBank/DDBJ databases">
        <title>Glycomyces sp. YIM 121974 draft genome.</title>
        <authorList>
            <person name="Li Q."/>
        </authorList>
    </citation>
    <scope>NUCLEOTIDE SEQUENCE [LARGE SCALE GENOMIC DNA]</scope>
    <source>
        <strain evidence="1 2">YIM 121974</strain>
    </source>
</reference>
<evidence type="ECO:0000313" key="2">
    <source>
        <dbReference type="Proteomes" id="UP000277256"/>
    </source>
</evidence>
<dbReference type="RefSeq" id="WP_125245691.1">
    <property type="nucleotide sequence ID" value="NZ_RSEB01000001.1"/>
</dbReference>
<dbReference type="EMBL" id="RSEB01000001">
    <property type="protein sequence ID" value="RRS01211.1"/>
    <property type="molecule type" value="Genomic_DNA"/>
</dbReference>
<dbReference type="OrthoDB" id="4725002at2"/>
<proteinExistence type="predicted"/>
<gene>
    <name evidence="1" type="ORF">EIW28_00030</name>
</gene>
<comment type="caution">
    <text evidence="1">The sequence shown here is derived from an EMBL/GenBank/DDBJ whole genome shotgun (WGS) entry which is preliminary data.</text>
</comment>
<accession>A0A426V2Y8</accession>
<organism evidence="1 2">
    <name type="scientific">Glycomyces terrestris</name>
    <dbReference type="NCBI Taxonomy" id="2493553"/>
    <lineage>
        <taxon>Bacteria</taxon>
        <taxon>Bacillati</taxon>
        <taxon>Actinomycetota</taxon>
        <taxon>Actinomycetes</taxon>
        <taxon>Glycomycetales</taxon>
        <taxon>Glycomycetaceae</taxon>
        <taxon>Glycomyces</taxon>
    </lineage>
</organism>
<dbReference type="AlphaFoldDB" id="A0A426V2Y8"/>
<dbReference type="Gene3D" id="3.30.429.10">
    <property type="entry name" value="Macrophage Migration Inhibitory Factor"/>
    <property type="match status" value="1"/>
</dbReference>
<keyword evidence="2" id="KW-1185">Reference proteome</keyword>
<evidence type="ECO:0000313" key="1">
    <source>
        <dbReference type="EMBL" id="RRS01211.1"/>
    </source>
</evidence>
<dbReference type="Proteomes" id="UP000277256">
    <property type="component" value="Unassembled WGS sequence"/>
</dbReference>